<evidence type="ECO:0000256" key="1">
    <source>
        <dbReference type="ARBA" id="ARBA00004167"/>
    </source>
</evidence>
<evidence type="ECO:0000256" key="3">
    <source>
        <dbReference type="ARBA" id="ARBA00022475"/>
    </source>
</evidence>
<feature type="region of interest" description="Disordered" evidence="9">
    <location>
        <begin position="95"/>
        <end position="122"/>
    </location>
</feature>
<keyword evidence="11" id="KW-1185">Reference proteome</keyword>
<reference evidence="10 11" key="1">
    <citation type="submission" date="2023-04" db="EMBL/GenBank/DDBJ databases">
        <title>YMD61, complete Genome.</title>
        <authorList>
            <person name="Zhang J."/>
        </authorList>
    </citation>
    <scope>NUCLEOTIDE SEQUENCE [LARGE SCALE GENOMIC DNA]</scope>
    <source>
        <strain evidence="10 11">YMD61</strain>
    </source>
</reference>
<keyword evidence="8" id="KW-0472">Membrane</keyword>
<dbReference type="InterPro" id="IPR003369">
    <property type="entry name" value="TatA/B/E"/>
</dbReference>
<evidence type="ECO:0000256" key="8">
    <source>
        <dbReference type="ARBA" id="ARBA00023136"/>
    </source>
</evidence>
<dbReference type="Pfam" id="PF02416">
    <property type="entry name" value="TatA_B_E"/>
    <property type="match status" value="1"/>
</dbReference>
<accession>A0ABY8Q7E4</accession>
<evidence type="ECO:0000256" key="4">
    <source>
        <dbReference type="ARBA" id="ARBA00022692"/>
    </source>
</evidence>
<dbReference type="Gene3D" id="1.20.5.3310">
    <property type="match status" value="1"/>
</dbReference>
<dbReference type="EMBL" id="CP124535">
    <property type="protein sequence ID" value="WGV16567.1"/>
    <property type="molecule type" value="Genomic_DNA"/>
</dbReference>
<name>A0ABY8Q7E4_9RHOB</name>
<dbReference type="InterPro" id="IPR018448">
    <property type="entry name" value="TatB"/>
</dbReference>
<keyword evidence="4" id="KW-0812">Transmembrane</keyword>
<keyword evidence="6" id="KW-1133">Transmembrane helix</keyword>
<keyword evidence="7" id="KW-0811">Translocation</keyword>
<evidence type="ECO:0000256" key="5">
    <source>
        <dbReference type="ARBA" id="ARBA00022927"/>
    </source>
</evidence>
<dbReference type="PANTHER" id="PTHR33162:SF1">
    <property type="entry name" value="SEC-INDEPENDENT PROTEIN TRANSLOCASE PROTEIN TATA, CHLOROPLASTIC"/>
    <property type="match status" value="1"/>
</dbReference>
<evidence type="ECO:0000313" key="10">
    <source>
        <dbReference type="EMBL" id="WGV16567.1"/>
    </source>
</evidence>
<proteinExistence type="predicted"/>
<feature type="region of interest" description="Disordered" evidence="9">
    <location>
        <begin position="168"/>
        <end position="219"/>
    </location>
</feature>
<evidence type="ECO:0000256" key="6">
    <source>
        <dbReference type="ARBA" id="ARBA00022989"/>
    </source>
</evidence>
<dbReference type="PANTHER" id="PTHR33162">
    <property type="entry name" value="SEC-INDEPENDENT PROTEIN TRANSLOCASE PROTEIN TATA, CHLOROPLASTIC"/>
    <property type="match status" value="1"/>
</dbReference>
<dbReference type="Proteomes" id="UP001230978">
    <property type="component" value="Chromosome"/>
</dbReference>
<gene>
    <name evidence="10" type="primary">tatB</name>
    <name evidence="10" type="ORF">QF092_01780</name>
</gene>
<protein>
    <submittedName>
        <fullName evidence="10">Sec-independent protein translocase protein TatB</fullName>
    </submittedName>
</protein>
<organism evidence="10 11">
    <name type="scientific">Fuscovulum ytuae</name>
    <dbReference type="NCBI Taxonomy" id="3042299"/>
    <lineage>
        <taxon>Bacteria</taxon>
        <taxon>Pseudomonadati</taxon>
        <taxon>Pseudomonadota</taxon>
        <taxon>Alphaproteobacteria</taxon>
        <taxon>Rhodobacterales</taxon>
        <taxon>Paracoccaceae</taxon>
        <taxon>Fuscovulum</taxon>
    </lineage>
</organism>
<sequence length="219" mass="22659">MNFGWAELMIIGVVALIVIGPKDLPEMFRTLGRFTAKARSMGREFSRAMEQAARDSGVDEVAKDLKDIKTATSPRAMGLEAVKSAADKFEKWDPLKNAAKPTTPPPKMPVPPPMPAAVPPTPAMAAAATEAAPAAAATAKPLGPATQALADKQAKKAAIAREAAEKLRAVDVEPAAAAPRKAAAKAAPKAAKPAATTDAPKTPKTPKRSAAAKAQDKTE</sequence>
<evidence type="ECO:0000313" key="11">
    <source>
        <dbReference type="Proteomes" id="UP001230978"/>
    </source>
</evidence>
<dbReference type="NCBIfam" id="TIGR01410">
    <property type="entry name" value="tatB"/>
    <property type="match status" value="1"/>
</dbReference>
<evidence type="ECO:0000256" key="2">
    <source>
        <dbReference type="ARBA" id="ARBA00022448"/>
    </source>
</evidence>
<keyword evidence="5" id="KW-0653">Protein transport</keyword>
<keyword evidence="2" id="KW-0813">Transport</keyword>
<comment type="subcellular location">
    <subcellularLocation>
        <location evidence="1">Membrane</location>
        <topology evidence="1">Single-pass membrane protein</topology>
    </subcellularLocation>
</comment>
<evidence type="ECO:0000256" key="7">
    <source>
        <dbReference type="ARBA" id="ARBA00023010"/>
    </source>
</evidence>
<keyword evidence="3" id="KW-1003">Cell membrane</keyword>
<feature type="compositionally biased region" description="Pro residues" evidence="9">
    <location>
        <begin position="102"/>
        <end position="122"/>
    </location>
</feature>
<dbReference type="RefSeq" id="WP_281467018.1">
    <property type="nucleotide sequence ID" value="NZ_CP124535.1"/>
</dbReference>
<evidence type="ECO:0000256" key="9">
    <source>
        <dbReference type="SAM" id="MobiDB-lite"/>
    </source>
</evidence>
<feature type="compositionally biased region" description="Low complexity" evidence="9">
    <location>
        <begin position="174"/>
        <end position="202"/>
    </location>
</feature>